<reference evidence="4 5" key="1">
    <citation type="journal article" date="2023" name="Nucleic Acids Res.">
        <title>The hologenome of Daphnia magna reveals possible DNA methylation and microbiome-mediated evolution of the host genome.</title>
        <authorList>
            <person name="Chaturvedi A."/>
            <person name="Li X."/>
            <person name="Dhandapani V."/>
            <person name="Marshall H."/>
            <person name="Kissane S."/>
            <person name="Cuenca-Cambronero M."/>
            <person name="Asole G."/>
            <person name="Calvet F."/>
            <person name="Ruiz-Romero M."/>
            <person name="Marangio P."/>
            <person name="Guigo R."/>
            <person name="Rago D."/>
            <person name="Mirbahai L."/>
            <person name="Eastwood N."/>
            <person name="Colbourne J.K."/>
            <person name="Zhou J."/>
            <person name="Mallon E."/>
            <person name="Orsini L."/>
        </authorList>
    </citation>
    <scope>NUCLEOTIDE SEQUENCE [LARGE SCALE GENOMIC DNA]</scope>
    <source>
        <strain evidence="4">LRV0_1</strain>
    </source>
</reference>
<keyword evidence="1" id="KW-0479">Metal-binding</keyword>
<dbReference type="InterPro" id="IPR046349">
    <property type="entry name" value="C1-like_sf"/>
</dbReference>
<dbReference type="InterPro" id="IPR002219">
    <property type="entry name" value="PKC_DAG/PE"/>
</dbReference>
<evidence type="ECO:0000313" key="4">
    <source>
        <dbReference type="EMBL" id="KAK4029476.1"/>
    </source>
</evidence>
<dbReference type="PROSITE" id="PS00479">
    <property type="entry name" value="ZF_DAG_PE_1"/>
    <property type="match status" value="1"/>
</dbReference>
<evidence type="ECO:0000313" key="5">
    <source>
        <dbReference type="Proteomes" id="UP001234178"/>
    </source>
</evidence>
<proteinExistence type="predicted"/>
<evidence type="ECO:0000256" key="2">
    <source>
        <dbReference type="ARBA" id="ARBA00022833"/>
    </source>
</evidence>
<accession>A0ABR0AWH0</accession>
<evidence type="ECO:0000259" key="3">
    <source>
        <dbReference type="PROSITE" id="PS50081"/>
    </source>
</evidence>
<evidence type="ECO:0000256" key="1">
    <source>
        <dbReference type="ARBA" id="ARBA00022723"/>
    </source>
</evidence>
<dbReference type="SUPFAM" id="SSF57889">
    <property type="entry name" value="Cysteine-rich domain"/>
    <property type="match status" value="1"/>
</dbReference>
<keyword evidence="5" id="KW-1185">Reference proteome</keyword>
<feature type="domain" description="Phorbol-ester/DAG-type" evidence="3">
    <location>
        <begin position="268"/>
        <end position="318"/>
    </location>
</feature>
<keyword evidence="2" id="KW-0862">Zinc</keyword>
<dbReference type="EMBL" id="JAOYFB010000039">
    <property type="protein sequence ID" value="KAK4029476.1"/>
    <property type="molecule type" value="Genomic_DNA"/>
</dbReference>
<dbReference type="SMART" id="SM00109">
    <property type="entry name" value="C1"/>
    <property type="match status" value="1"/>
</dbReference>
<sequence>MENNISISLLAQFDDACMREFDLNGCDNEFLEFSLGQDECRKRWLEAERNVQIMHSKINEAEKMTSKLELLNHHVTMLLKEEVKVRSSIQEDIREYQSQFDLVRDCLSSESDLKDEFREKLHSLSVGRYPHSMSNAAIRAMDKMETITEVDSAEIDSLMGLSGKSSSGQTEDDLELSGTVRSYRDLRCLNKKFSELAPSIIPTSQQRTSKPAKNAGPITTIGEHKQCIVATTTVSFSMQTGTTVASTMIKSNPGSSSDEFHDMTEIKKHHMKRQLIIKQTENCNPCGLRIKFGKSALRCMDCGLSCHMECETSMPTSCNPKIPKTGATQSREMASSDNFAIFHFALNEKVMRTVNPSSISCLFYSE</sequence>
<comment type="caution">
    <text evidence="4">The sequence shown here is derived from an EMBL/GenBank/DDBJ whole genome shotgun (WGS) entry which is preliminary data.</text>
</comment>
<dbReference type="Pfam" id="PF00130">
    <property type="entry name" value="C1_1"/>
    <property type="match status" value="1"/>
</dbReference>
<dbReference type="PROSITE" id="PS50081">
    <property type="entry name" value="ZF_DAG_PE_2"/>
    <property type="match status" value="1"/>
</dbReference>
<dbReference type="Proteomes" id="UP001234178">
    <property type="component" value="Unassembled WGS sequence"/>
</dbReference>
<gene>
    <name evidence="4" type="ORF">OUZ56_022467</name>
</gene>
<dbReference type="PANTHER" id="PTHR46199:SF3">
    <property type="entry name" value="RAC GTPASE-ACTIVATING PROTEIN 1"/>
    <property type="match status" value="1"/>
</dbReference>
<name>A0ABR0AWH0_9CRUS</name>
<dbReference type="PANTHER" id="PTHR46199">
    <property type="entry name" value="RAC GTPASE-ACTIVATING PROTEIN 1"/>
    <property type="match status" value="1"/>
</dbReference>
<protein>
    <recommendedName>
        <fullName evidence="3">Phorbol-ester/DAG-type domain-containing protein</fullName>
    </recommendedName>
</protein>
<organism evidence="4 5">
    <name type="scientific">Daphnia magna</name>
    <dbReference type="NCBI Taxonomy" id="35525"/>
    <lineage>
        <taxon>Eukaryota</taxon>
        <taxon>Metazoa</taxon>
        <taxon>Ecdysozoa</taxon>
        <taxon>Arthropoda</taxon>
        <taxon>Crustacea</taxon>
        <taxon>Branchiopoda</taxon>
        <taxon>Diplostraca</taxon>
        <taxon>Cladocera</taxon>
        <taxon>Anomopoda</taxon>
        <taxon>Daphniidae</taxon>
        <taxon>Daphnia</taxon>
    </lineage>
</organism>
<dbReference type="Gene3D" id="3.30.60.20">
    <property type="match status" value="1"/>
</dbReference>
<dbReference type="CDD" id="cd20821">
    <property type="entry name" value="C1_MgcRacGAP"/>
    <property type="match status" value="1"/>
</dbReference>